<gene>
    <name evidence="1" type="ORF">ACFQ1R_04920</name>
</gene>
<evidence type="ECO:0000313" key="2">
    <source>
        <dbReference type="Proteomes" id="UP001597061"/>
    </source>
</evidence>
<dbReference type="Proteomes" id="UP001597061">
    <property type="component" value="Unassembled WGS sequence"/>
</dbReference>
<comment type="caution">
    <text evidence="1">The sequence shown here is derived from an EMBL/GenBank/DDBJ whole genome shotgun (WGS) entry which is preliminary data.</text>
</comment>
<accession>A0ABW3JH19</accession>
<evidence type="ECO:0000313" key="1">
    <source>
        <dbReference type="EMBL" id="MFD0989425.1"/>
    </source>
</evidence>
<proteinExistence type="predicted"/>
<dbReference type="EMBL" id="JBHTJI010000001">
    <property type="protein sequence ID" value="MFD0989425.1"/>
    <property type="molecule type" value="Genomic_DNA"/>
</dbReference>
<sequence>MSKIIVVIYSFLILIQSFNINIEDISKFNALLEHAKYHQEVYGDNFFEFISEHYGEKMASHQNKHKGHENLPFKDNHHMCSHIHTSFTMFASITYTVYSQTFTEIPLNFFYKQLFSSFEKPAVFQPPKIA</sequence>
<keyword evidence="2" id="KW-1185">Reference proteome</keyword>
<organism evidence="1 2">
    <name type="scientific">Mariniflexile jejuense</name>
    <dbReference type="NCBI Taxonomy" id="1173582"/>
    <lineage>
        <taxon>Bacteria</taxon>
        <taxon>Pseudomonadati</taxon>
        <taxon>Bacteroidota</taxon>
        <taxon>Flavobacteriia</taxon>
        <taxon>Flavobacteriales</taxon>
        <taxon>Flavobacteriaceae</taxon>
        <taxon>Mariniflexile</taxon>
    </lineage>
</organism>
<reference evidence="2" key="1">
    <citation type="journal article" date="2019" name="Int. J. Syst. Evol. Microbiol.">
        <title>The Global Catalogue of Microorganisms (GCM) 10K type strain sequencing project: providing services to taxonomists for standard genome sequencing and annotation.</title>
        <authorList>
            <consortium name="The Broad Institute Genomics Platform"/>
            <consortium name="The Broad Institute Genome Sequencing Center for Infectious Disease"/>
            <person name="Wu L."/>
            <person name="Ma J."/>
        </authorList>
    </citation>
    <scope>NUCLEOTIDE SEQUENCE [LARGE SCALE GENOMIC DNA]</scope>
    <source>
        <strain evidence="2">CCUG 62414</strain>
    </source>
</reference>
<protein>
    <submittedName>
        <fullName evidence="1">Uncharacterized protein</fullName>
    </submittedName>
</protein>
<dbReference type="RefSeq" id="WP_379925006.1">
    <property type="nucleotide sequence ID" value="NZ_JBHTJI010000001.1"/>
</dbReference>
<name>A0ABW3JH19_9FLAO</name>